<keyword evidence="4" id="KW-0963">Cytoplasm</keyword>
<keyword evidence="10" id="KW-1185">Reference proteome</keyword>
<evidence type="ECO:0000256" key="5">
    <source>
        <dbReference type="ARBA" id="ARBA00025222"/>
    </source>
</evidence>
<gene>
    <name evidence="9" type="ORF">EW145_g4632</name>
</gene>
<dbReference type="GO" id="GO:0005634">
    <property type="term" value="C:nucleus"/>
    <property type="evidence" value="ECO:0007669"/>
    <property type="project" value="UniProtKB-ARBA"/>
</dbReference>
<proteinExistence type="inferred from homology"/>
<dbReference type="Gene3D" id="2.30.36.70">
    <property type="entry name" value="Actin, Chain A, domain 2"/>
    <property type="match status" value="1"/>
</dbReference>
<protein>
    <recommendedName>
        <fullName evidence="3">Actin-like protein ARP6</fullName>
    </recommendedName>
    <alternativeName>
        <fullName evidence="7">Actin-like protein arp6</fullName>
    </alternativeName>
</protein>
<evidence type="ECO:0000313" key="10">
    <source>
        <dbReference type="Proteomes" id="UP000308199"/>
    </source>
</evidence>
<dbReference type="GO" id="GO:0005737">
    <property type="term" value="C:cytoplasm"/>
    <property type="evidence" value="ECO:0007669"/>
    <property type="project" value="UniProtKB-SubCell"/>
</dbReference>
<dbReference type="Proteomes" id="UP000308199">
    <property type="component" value="Unassembled WGS sequence"/>
</dbReference>
<accession>A0A4S4L2U1</accession>
<dbReference type="Gene3D" id="3.30.420.40">
    <property type="match status" value="2"/>
</dbReference>
<dbReference type="PANTHER" id="PTHR11937">
    <property type="entry name" value="ACTIN"/>
    <property type="match status" value="1"/>
</dbReference>
<dbReference type="SMART" id="SM00268">
    <property type="entry name" value="ACTIN"/>
    <property type="match status" value="1"/>
</dbReference>
<evidence type="ECO:0000313" key="9">
    <source>
        <dbReference type="EMBL" id="THH05662.1"/>
    </source>
</evidence>
<dbReference type="AlphaFoldDB" id="A0A4S4L2U1"/>
<evidence type="ECO:0000256" key="6">
    <source>
        <dbReference type="ARBA" id="ARBA00063309"/>
    </source>
</evidence>
<evidence type="ECO:0000256" key="1">
    <source>
        <dbReference type="ARBA" id="ARBA00004496"/>
    </source>
</evidence>
<organism evidence="9 10">
    <name type="scientific">Phellinidium pouzarii</name>
    <dbReference type="NCBI Taxonomy" id="167371"/>
    <lineage>
        <taxon>Eukaryota</taxon>
        <taxon>Fungi</taxon>
        <taxon>Dikarya</taxon>
        <taxon>Basidiomycota</taxon>
        <taxon>Agaricomycotina</taxon>
        <taxon>Agaricomycetes</taxon>
        <taxon>Hymenochaetales</taxon>
        <taxon>Hymenochaetaceae</taxon>
        <taxon>Phellinidium</taxon>
    </lineage>
</organism>
<sequence>MQTTPVVVLDNGASTIKAGIVNVQEGVPGPRIITNAIVRQTKGEKIMFFGHEFDQCNDFASLHFRLPFERGYLTDWDAQKAVWDGLFSKDVLRINPPDASLLITEPYFNLPNIQEQYDHFIFEEYDFQSYLRCTPASLLPYGSLFRNQEGLPAPECMLIVDSGYSYTHIVPSMHGKIMWKSVRRVDVGGKLLTNHLKELLSYRQYDLMGETYITNDVKEKCCYVSTNYKKDMEDVRSQQSKIVREYVLPRFSENRPGRIRSNDEMLEADDDILRVASERFAVPEVLFRPSDIGAVPSVVHKSDTSCVDPRRTFHLLVGLAQSGLARTIADAIHSLPEDLQGLFWSNIGLVGGNAKLPGFGQRLMSELRSLAPIDHEVSLYESSNPIIEAYNSGAELARNADFAEEAVTRAEYQEYGSNICRRKFANMTWRSRSEGVEERETRVVDKEKVRAKGRSRVSKGPEIEAGSGKKSIRPSRVRATANK</sequence>
<comment type="subunit">
    <text evidence="6">Component of the SWR1 chromatin remodeling complex.</text>
</comment>
<evidence type="ECO:0000256" key="7">
    <source>
        <dbReference type="ARBA" id="ARBA00073820"/>
    </source>
</evidence>
<dbReference type="EMBL" id="SGPK01000245">
    <property type="protein sequence ID" value="THH05662.1"/>
    <property type="molecule type" value="Genomic_DNA"/>
</dbReference>
<evidence type="ECO:0000256" key="4">
    <source>
        <dbReference type="ARBA" id="ARBA00022490"/>
    </source>
</evidence>
<comment type="subcellular location">
    <subcellularLocation>
        <location evidence="1">Cytoplasm</location>
    </subcellularLocation>
</comment>
<evidence type="ECO:0000256" key="8">
    <source>
        <dbReference type="SAM" id="MobiDB-lite"/>
    </source>
</evidence>
<dbReference type="FunFam" id="3.90.640.10:FF:000014">
    <property type="entry name" value="Putative actin-related protein 6"/>
    <property type="match status" value="1"/>
</dbReference>
<reference evidence="9 10" key="1">
    <citation type="submission" date="2019-02" db="EMBL/GenBank/DDBJ databases">
        <title>Genome sequencing of the rare red list fungi Phellinidium pouzarii.</title>
        <authorList>
            <person name="Buettner E."/>
            <person name="Kellner H."/>
        </authorList>
    </citation>
    <scope>NUCLEOTIDE SEQUENCE [LARGE SCALE GENOMIC DNA]</scope>
    <source>
        <strain evidence="9 10">DSM 108285</strain>
    </source>
</reference>
<comment type="similarity">
    <text evidence="2">Belongs to the actin family. ARP6 subfamily.</text>
</comment>
<dbReference type="Pfam" id="PF00022">
    <property type="entry name" value="Actin"/>
    <property type="match status" value="1"/>
</dbReference>
<dbReference type="InterPro" id="IPR043129">
    <property type="entry name" value="ATPase_NBD"/>
</dbReference>
<dbReference type="SUPFAM" id="SSF53067">
    <property type="entry name" value="Actin-like ATPase domain"/>
    <property type="match status" value="2"/>
</dbReference>
<comment type="caution">
    <text evidence="9">The sequence shown here is derived from an EMBL/GenBank/DDBJ whole genome shotgun (WGS) entry which is preliminary data.</text>
</comment>
<feature type="region of interest" description="Disordered" evidence="8">
    <location>
        <begin position="431"/>
        <end position="483"/>
    </location>
</feature>
<dbReference type="OrthoDB" id="6220758at2759"/>
<feature type="compositionally biased region" description="Basic and acidic residues" evidence="8">
    <location>
        <begin position="431"/>
        <end position="450"/>
    </location>
</feature>
<dbReference type="Gene3D" id="3.90.640.10">
    <property type="entry name" value="Actin, Chain A, domain 4"/>
    <property type="match status" value="1"/>
</dbReference>
<dbReference type="CDD" id="cd10210">
    <property type="entry name" value="ASKHA_NBD_Arp6"/>
    <property type="match status" value="1"/>
</dbReference>
<name>A0A4S4L2U1_9AGAM</name>
<comment type="function">
    <text evidence="5">Component of the SWR1 complex which mediates the ATP-dependent exchange of histone H2A for the H2A variant HZT1 leading to transcriptional regulation of selected genes by chromatin remodeling. Involved in chromosome stability.</text>
</comment>
<dbReference type="InterPro" id="IPR004000">
    <property type="entry name" value="Actin"/>
</dbReference>
<evidence type="ECO:0000256" key="2">
    <source>
        <dbReference type="ARBA" id="ARBA00005665"/>
    </source>
</evidence>
<evidence type="ECO:0000256" key="3">
    <source>
        <dbReference type="ARBA" id="ARBA00018633"/>
    </source>
</evidence>